<dbReference type="Proteomes" id="UP000460157">
    <property type="component" value="Unassembled WGS sequence"/>
</dbReference>
<keyword evidence="6" id="KW-1185">Reference proteome</keyword>
<dbReference type="InterPro" id="IPR041522">
    <property type="entry name" value="CdaR_GGDEF"/>
</dbReference>
<dbReference type="Pfam" id="PF07905">
    <property type="entry name" value="PucR"/>
    <property type="match status" value="1"/>
</dbReference>
<evidence type="ECO:0000259" key="2">
    <source>
        <dbReference type="Pfam" id="PF07905"/>
    </source>
</evidence>
<proteinExistence type="inferred from homology"/>
<dbReference type="InterPro" id="IPR012914">
    <property type="entry name" value="PucR_dom"/>
</dbReference>
<dbReference type="SUPFAM" id="SSF46689">
    <property type="entry name" value="Homeodomain-like"/>
    <property type="match status" value="1"/>
</dbReference>
<dbReference type="InterPro" id="IPR009057">
    <property type="entry name" value="Homeodomain-like_sf"/>
</dbReference>
<dbReference type="Gene3D" id="1.10.10.2840">
    <property type="entry name" value="PucR C-terminal helix-turn-helix domain"/>
    <property type="match status" value="1"/>
</dbReference>
<dbReference type="OrthoDB" id="2973014at2"/>
<dbReference type="EMBL" id="WRPM01000027">
    <property type="protein sequence ID" value="MVT25543.1"/>
    <property type="molecule type" value="Genomic_DNA"/>
</dbReference>
<comment type="similarity">
    <text evidence="1">Belongs to the CdaR family.</text>
</comment>
<evidence type="ECO:0000313" key="5">
    <source>
        <dbReference type="EMBL" id="MVT25543.1"/>
    </source>
</evidence>
<dbReference type="InterPro" id="IPR025736">
    <property type="entry name" value="PucR_C-HTH_dom"/>
</dbReference>
<dbReference type="InterPro" id="IPR042070">
    <property type="entry name" value="PucR_C-HTH_sf"/>
</dbReference>
<feature type="domain" description="CdaR GGDEF-like" evidence="4">
    <location>
        <begin position="185"/>
        <end position="278"/>
    </location>
</feature>
<evidence type="ECO:0008006" key="7">
    <source>
        <dbReference type="Google" id="ProtNLM"/>
    </source>
</evidence>
<dbReference type="InterPro" id="IPR051448">
    <property type="entry name" value="CdaR-like_regulators"/>
</dbReference>
<comment type="caution">
    <text evidence="5">The sequence shown here is derived from an EMBL/GenBank/DDBJ whole genome shotgun (WGS) entry which is preliminary data.</text>
</comment>
<organism evidence="5 6">
    <name type="scientific">Nesterenkonia alkaliphila</name>
    <dbReference type="NCBI Taxonomy" id="1463631"/>
    <lineage>
        <taxon>Bacteria</taxon>
        <taxon>Bacillati</taxon>
        <taxon>Actinomycetota</taxon>
        <taxon>Actinomycetes</taxon>
        <taxon>Micrococcales</taxon>
        <taxon>Micrococcaceae</taxon>
        <taxon>Nesterenkonia</taxon>
    </lineage>
</organism>
<evidence type="ECO:0000259" key="3">
    <source>
        <dbReference type="Pfam" id="PF13556"/>
    </source>
</evidence>
<dbReference type="Pfam" id="PF17853">
    <property type="entry name" value="GGDEF_2"/>
    <property type="match status" value="1"/>
</dbReference>
<dbReference type="RefSeq" id="WP_157321572.1">
    <property type="nucleotide sequence ID" value="NZ_BMFX01000015.1"/>
</dbReference>
<feature type="domain" description="Purine catabolism PurC-like" evidence="2">
    <location>
        <begin position="15"/>
        <end position="147"/>
    </location>
</feature>
<dbReference type="AlphaFoldDB" id="A0A7K1UGF0"/>
<reference evidence="5 6" key="1">
    <citation type="submission" date="2019-12" db="EMBL/GenBank/DDBJ databases">
        <title>Nesterenkonia muleiensis sp. nov., a novel actinobacterium isolated from sap of Populus euphratica.</title>
        <authorList>
            <person name="Wang R."/>
        </authorList>
    </citation>
    <scope>NUCLEOTIDE SEQUENCE [LARGE SCALE GENOMIC DNA]</scope>
    <source>
        <strain evidence="5 6">F10</strain>
    </source>
</reference>
<feature type="domain" description="PucR C-terminal helix-turn-helix" evidence="3">
    <location>
        <begin position="382"/>
        <end position="437"/>
    </location>
</feature>
<gene>
    <name evidence="5" type="ORF">GNZ21_04060</name>
</gene>
<evidence type="ECO:0000256" key="1">
    <source>
        <dbReference type="ARBA" id="ARBA00006754"/>
    </source>
</evidence>
<evidence type="ECO:0000313" key="6">
    <source>
        <dbReference type="Proteomes" id="UP000460157"/>
    </source>
</evidence>
<evidence type="ECO:0000259" key="4">
    <source>
        <dbReference type="Pfam" id="PF17853"/>
    </source>
</evidence>
<accession>A0A7K1UGF0</accession>
<name>A0A7K1UGF0_9MICC</name>
<protein>
    <recommendedName>
        <fullName evidence="7">PucR family transcriptional regulator</fullName>
    </recommendedName>
</protein>
<dbReference type="PANTHER" id="PTHR33744">
    <property type="entry name" value="CARBOHYDRATE DIACID REGULATOR"/>
    <property type="match status" value="1"/>
</dbReference>
<sequence length="442" mass="47940">MTFSSEGVGLSLQEALSLPAVARQNPELLTPSSGLDRTVRWVHIIGQDRPAHLLQGGELVLSTLPRMTEDRPDLAHVLGDYLADLDSVGVSALAVEVLENRPKLRRALDTVAAERETLSCAAELTPILLFSRVARFIDITQALHHELVAQQLVNHRSAAPAWDPIISATTNLLNDLAAPGSLPAAEAQERASALGMPRNAAYFPLSALLPGSPDESTEHQLSDLASAVRETAAQLRIPALVGVAGQQQLAVLLPAQERSTDLPGSAMAQTARRLCRGLETTAERRRTQQPLPRHLLASSERLSPLLDIWSGINEAAAIARSAELVTQTEADQGPAPRPHYWTADHLGMDGLLAHLAKDPQTAWFLRRYLDPLDTSEVPEAKEIIRAALNTGGNKAQMARDLQLSRPTLYARIDRLERALGIPLKGESLALLYMALRLEALSR</sequence>
<dbReference type="Pfam" id="PF13556">
    <property type="entry name" value="HTH_30"/>
    <property type="match status" value="1"/>
</dbReference>
<dbReference type="PANTHER" id="PTHR33744:SF1">
    <property type="entry name" value="DNA-BINDING TRANSCRIPTIONAL ACTIVATOR ADER"/>
    <property type="match status" value="1"/>
</dbReference>